<name>A0ABU8TWE4_METWO</name>
<proteinExistence type="predicted"/>
<comment type="caution">
    <text evidence="1">The sequence shown here is derived from an EMBL/GenBank/DDBJ whole genome shotgun (WGS) entry which is preliminary data.</text>
</comment>
<dbReference type="EMBL" id="JAXUHJ010000014">
    <property type="protein sequence ID" value="MEJ8543364.1"/>
    <property type="molecule type" value="Genomic_DNA"/>
</dbReference>
<protein>
    <submittedName>
        <fullName evidence="1">Uncharacterized protein</fullName>
    </submittedName>
</protein>
<keyword evidence="2" id="KW-1185">Reference proteome</keyword>
<dbReference type="RefSeq" id="WP_074358794.1">
    <property type="nucleotide sequence ID" value="NZ_JAXUHJ010000014.1"/>
</dbReference>
<reference evidence="1 2" key="1">
    <citation type="submission" date="2023-12" db="EMBL/GenBank/DDBJ databases">
        <title>Phenotypic and Genomic Characterization of Methanothermobacter wolfeii Strain BSEL, a CO2-Capturing Archaeon with Minimal Nutrient Requirements.</title>
        <authorList>
            <person name="Ale Enriquez F."/>
            <person name="Ahring B.K."/>
        </authorList>
    </citation>
    <scope>NUCLEOTIDE SEQUENCE [LARGE SCALE GENOMIC DNA]</scope>
    <source>
        <strain evidence="1 2">BSEL-1</strain>
    </source>
</reference>
<evidence type="ECO:0000313" key="1">
    <source>
        <dbReference type="EMBL" id="MEJ8543364.1"/>
    </source>
</evidence>
<organism evidence="1 2">
    <name type="scientific">Methanothermobacter wolfeii</name>
    <name type="common">Methanobacterium wolfei</name>
    <dbReference type="NCBI Taxonomy" id="145261"/>
    <lineage>
        <taxon>Archaea</taxon>
        <taxon>Methanobacteriati</taxon>
        <taxon>Methanobacteriota</taxon>
        <taxon>Methanomada group</taxon>
        <taxon>Methanobacteria</taxon>
        <taxon>Methanobacteriales</taxon>
        <taxon>Methanobacteriaceae</taxon>
        <taxon>Methanothermobacter</taxon>
    </lineage>
</organism>
<gene>
    <name evidence="1" type="ORF">U2150_07685</name>
</gene>
<accession>A0ABU8TWE4</accession>
<sequence length="74" mass="8744">MSNKKVVKKVWDDYWNELNVSKRDFNLSGYRKILLNELREELNNRDGYVNITREIVASRGFRVVFEGKQGKAHA</sequence>
<evidence type="ECO:0000313" key="2">
    <source>
        <dbReference type="Proteomes" id="UP001369247"/>
    </source>
</evidence>
<dbReference type="Proteomes" id="UP001369247">
    <property type="component" value="Unassembled WGS sequence"/>
</dbReference>